<dbReference type="InterPro" id="IPR050091">
    <property type="entry name" value="PKS_NRPS_Biosynth_Enz"/>
</dbReference>
<dbReference type="InterPro" id="IPR001227">
    <property type="entry name" value="Ac_transferase_dom_sf"/>
</dbReference>
<dbReference type="Gene3D" id="3.30.70.3290">
    <property type="match status" value="1"/>
</dbReference>
<dbReference type="InterPro" id="IPR036291">
    <property type="entry name" value="NAD(P)-bd_dom_sf"/>
</dbReference>
<dbReference type="RefSeq" id="WP_076111059.1">
    <property type="nucleotide sequence ID" value="NZ_MPTB01000016.1"/>
</dbReference>
<dbReference type="InterPro" id="IPR016039">
    <property type="entry name" value="Thiolase-like"/>
</dbReference>
<dbReference type="PANTHER" id="PTHR43775">
    <property type="entry name" value="FATTY ACID SYNTHASE"/>
    <property type="match status" value="1"/>
</dbReference>
<dbReference type="CDD" id="cd00833">
    <property type="entry name" value="PKS"/>
    <property type="match status" value="1"/>
</dbReference>
<dbReference type="Pfam" id="PF22621">
    <property type="entry name" value="CurL-like_PKS_C"/>
    <property type="match status" value="1"/>
</dbReference>
<dbReference type="PROSITE" id="PS00606">
    <property type="entry name" value="KS3_1"/>
    <property type="match status" value="1"/>
</dbReference>
<feature type="region of interest" description="Disordered" evidence="4">
    <location>
        <begin position="942"/>
        <end position="961"/>
    </location>
</feature>
<dbReference type="InterPro" id="IPR014031">
    <property type="entry name" value="Ketoacyl_synth_C"/>
</dbReference>
<dbReference type="InterPro" id="IPR029058">
    <property type="entry name" value="AB_hydrolase_fold"/>
</dbReference>
<sequence>MNYETEQDNAIAVVGMSIRFPGAGTIEEFWNNLRSGVESVTFFTEEELEKNGIPSSVYKLDNYVSAKPVLTDIDLFDAEFFQLTPKEASLMDPQQRLFLECAWEALESAGYHGEDYPGPIGVFGGVGESTYFLFHIFSQPDLLEQLGKMQSKLFNDKDFLSTRVSYKLNLQGPSMTVQSACSTALVNVHLACQSLLNGESDMALAGAASIAMPNHSGYLYEEGNIYSDDGHCRAFDKDSGGTIFGDGVGIVLLKRLEDALKDGDTIHAVIKGSAMNNDGSMKIGFTAPSARGQAKVIAEALSMAETPPETIGYIETHGTGTKLGDMIEIEALKLCYDQPDDSKIILGSVKTNVGHLNTAAGIAGLVKTILILKHGQIPPTLHFSAPNPRLGLEDSCFDINTSLVNWESRNAPRRASVSSFGVGGTNVHLVLEEALPLHALEEQEYLQVLPLSAKTPGALEQMTENLQTYLTRNEQAQLSEVAYTLQFGRKTFSNRRLLVCSGRDEAIDLLQHPEDKRVGTLLQQSPIADSEPYASIFMFPSIGGEYFGIGRELFETFPVVKREVERCNVLFSSHLGINVRAIITSNGSRGEPYEHRLDSLYSLPVNFTVEYALASLLLSWGIQPAAVIGCGTGEYAAACVSGILSLENAVALVSARVRLMLTVEATSSSSEEPEPGITAFKGEVDNLEFLTPHLAFVSSVTGTWISEAEATDPSYWLRHLQSPERFEAGIQQIKRQGSRFLFSEVGPLQVLGARVQRMFTAQGQTTYTFSTLKRIHQEQSEVSKLLYLGGMHWVCGQTINWSEMRLDQGPGRRIPLPTYPFERKRHWIESNFSAVFGGERDGMIQHPPGMNVAEDNTGGPGETTKEEQTAFIIAGIFEDILGVEQPGPQDNFFALGGNSLVAAQFLSKINHTFQSHFSMELIFMAPTVLGIAAEVNRLRSEQVQDQETPGHHPVLGSSAPDDIHLDPQVAESIRTLAGLSGNEALETVDDRIFLTGATGFIGSHVLCELLRDTQSDIYCLVRALTLQEAMERISSVMQRYLIWTEDHRDRIIPVLGNLDEERLGISEEQFVDIASTTSVIYHMAAWVNWIYPYSELRAANVLGTKEIIRLASYSRLKPVHFMSSVAVFDSQELPLTRVCYENEDIGHLRTFQTGYANSKWASEQFLLEARACGLPVSIFRSAYVTGSSLNGISNINDFVFRMVKGCIQIGAAPYTDLYVNIAPVDFVARSIVFLSGQGDSCQPIYHITNPETETWLSLLEWIQSYGYVLDLIPVNDWNDKLEQAIRESKDNALTPFLFYFAPEKEPHTPGQKIPVQGKMYDMQNTADRLTDNSILCPKVDASLLTRYFDYLVDCGFLVSPFAARL</sequence>
<dbReference type="InterPro" id="IPR020841">
    <property type="entry name" value="PKS_Beta-ketoAc_synthase_dom"/>
</dbReference>
<dbReference type="Gene3D" id="3.40.366.10">
    <property type="entry name" value="Malonyl-Coenzyme A Acyl Carrier Protein, domain 2"/>
    <property type="match status" value="2"/>
</dbReference>
<dbReference type="PANTHER" id="PTHR43775:SF51">
    <property type="entry name" value="INACTIVE PHENOLPHTHIOCEROL SYNTHESIS POLYKETIDE SYNTHASE TYPE I PKS1-RELATED"/>
    <property type="match status" value="1"/>
</dbReference>
<dbReference type="EMBL" id="MPTB01000016">
    <property type="protein sequence ID" value="OMD47239.1"/>
    <property type="molecule type" value="Genomic_DNA"/>
</dbReference>
<evidence type="ECO:0008006" key="9">
    <source>
        <dbReference type="Google" id="ProtNLM"/>
    </source>
</evidence>
<dbReference type="SMART" id="SM00825">
    <property type="entry name" value="PKS_KS"/>
    <property type="match status" value="1"/>
</dbReference>
<name>A0ABX3HDN2_PAEBO</name>
<keyword evidence="2" id="KW-0597">Phosphoprotein</keyword>
<dbReference type="SUPFAM" id="SSF47336">
    <property type="entry name" value="ACP-like"/>
    <property type="match status" value="1"/>
</dbReference>
<dbReference type="Gene3D" id="1.10.1240.100">
    <property type="match status" value="1"/>
</dbReference>
<dbReference type="Pfam" id="PF00109">
    <property type="entry name" value="ketoacyl-synt"/>
    <property type="match status" value="1"/>
</dbReference>
<dbReference type="InterPro" id="IPR014030">
    <property type="entry name" value="Ketoacyl_synth_N"/>
</dbReference>
<dbReference type="Pfam" id="PF07993">
    <property type="entry name" value="NAD_binding_4"/>
    <property type="match status" value="1"/>
</dbReference>
<dbReference type="InterPro" id="IPR013120">
    <property type="entry name" value="FAR_NAD-bd"/>
</dbReference>
<reference evidence="7 8" key="1">
    <citation type="submission" date="2016-10" db="EMBL/GenBank/DDBJ databases">
        <title>Paenibacillus species isolates.</title>
        <authorList>
            <person name="Beno S.M."/>
        </authorList>
    </citation>
    <scope>NUCLEOTIDE SEQUENCE [LARGE SCALE GENOMIC DNA]</scope>
    <source>
        <strain evidence="7 8">FSL H7-0744</strain>
    </source>
</reference>
<dbReference type="Gene3D" id="3.40.47.10">
    <property type="match status" value="1"/>
</dbReference>
<evidence type="ECO:0000256" key="4">
    <source>
        <dbReference type="SAM" id="MobiDB-lite"/>
    </source>
</evidence>
<feature type="domain" description="Carrier" evidence="5">
    <location>
        <begin position="864"/>
        <end position="939"/>
    </location>
</feature>
<dbReference type="InterPro" id="IPR010080">
    <property type="entry name" value="Thioester_reductase-like_dom"/>
</dbReference>
<organism evidence="7 8">
    <name type="scientific">Paenibacillus borealis</name>
    <dbReference type="NCBI Taxonomy" id="160799"/>
    <lineage>
        <taxon>Bacteria</taxon>
        <taxon>Bacillati</taxon>
        <taxon>Bacillota</taxon>
        <taxon>Bacilli</taxon>
        <taxon>Bacillales</taxon>
        <taxon>Paenibacillaceae</taxon>
        <taxon>Paenibacillus</taxon>
    </lineage>
</organism>
<protein>
    <recommendedName>
        <fullName evidence="9">Carrier domain-containing protein</fullName>
    </recommendedName>
</protein>
<dbReference type="Gene3D" id="3.40.50.1820">
    <property type="entry name" value="alpha/beta hydrolase"/>
    <property type="match status" value="1"/>
</dbReference>
<keyword evidence="1" id="KW-0596">Phosphopantetheine</keyword>
<dbReference type="NCBIfam" id="TIGR01746">
    <property type="entry name" value="Thioester-redct"/>
    <property type="match status" value="1"/>
</dbReference>
<dbReference type="PROSITE" id="PS50075">
    <property type="entry name" value="CARRIER"/>
    <property type="match status" value="1"/>
</dbReference>
<evidence type="ECO:0000256" key="2">
    <source>
        <dbReference type="ARBA" id="ARBA00022553"/>
    </source>
</evidence>
<dbReference type="Pfam" id="PF00550">
    <property type="entry name" value="PP-binding"/>
    <property type="match status" value="1"/>
</dbReference>
<accession>A0ABX3HDN2</accession>
<proteinExistence type="predicted"/>
<evidence type="ECO:0000256" key="1">
    <source>
        <dbReference type="ARBA" id="ARBA00022450"/>
    </source>
</evidence>
<evidence type="ECO:0000313" key="8">
    <source>
        <dbReference type="Proteomes" id="UP000187412"/>
    </source>
</evidence>
<dbReference type="PROSITE" id="PS52004">
    <property type="entry name" value="KS3_2"/>
    <property type="match status" value="1"/>
</dbReference>
<dbReference type="SMART" id="SM00827">
    <property type="entry name" value="PKS_AT"/>
    <property type="match status" value="1"/>
</dbReference>
<dbReference type="CDD" id="cd05235">
    <property type="entry name" value="SDR_e1"/>
    <property type="match status" value="1"/>
</dbReference>
<evidence type="ECO:0000259" key="6">
    <source>
        <dbReference type="PROSITE" id="PS52004"/>
    </source>
</evidence>
<dbReference type="Proteomes" id="UP000187412">
    <property type="component" value="Unassembled WGS sequence"/>
</dbReference>
<dbReference type="InterPro" id="IPR018201">
    <property type="entry name" value="Ketoacyl_synth_AS"/>
</dbReference>
<keyword evidence="3" id="KW-0808">Transferase</keyword>
<dbReference type="SUPFAM" id="SSF51735">
    <property type="entry name" value="NAD(P)-binding Rossmann-fold domains"/>
    <property type="match status" value="1"/>
</dbReference>
<comment type="caution">
    <text evidence="7">The sequence shown here is derived from an EMBL/GenBank/DDBJ whole genome shotgun (WGS) entry which is preliminary data.</text>
</comment>
<keyword evidence="8" id="KW-1185">Reference proteome</keyword>
<dbReference type="Pfam" id="PF02801">
    <property type="entry name" value="Ketoacyl-synt_C"/>
    <property type="match status" value="1"/>
</dbReference>
<dbReference type="SUPFAM" id="SSF53901">
    <property type="entry name" value="Thiolase-like"/>
    <property type="match status" value="1"/>
</dbReference>
<evidence type="ECO:0000256" key="3">
    <source>
        <dbReference type="ARBA" id="ARBA00022679"/>
    </source>
</evidence>
<dbReference type="SUPFAM" id="SSF52151">
    <property type="entry name" value="FabD/lysophospholipase-like"/>
    <property type="match status" value="1"/>
</dbReference>
<dbReference type="InterPro" id="IPR014043">
    <property type="entry name" value="Acyl_transferase_dom"/>
</dbReference>
<dbReference type="Pfam" id="PF00698">
    <property type="entry name" value="Acyl_transf_1"/>
    <property type="match status" value="1"/>
</dbReference>
<dbReference type="Gene3D" id="3.40.50.720">
    <property type="entry name" value="NAD(P)-binding Rossmann-like Domain"/>
    <property type="match status" value="1"/>
</dbReference>
<evidence type="ECO:0000313" key="7">
    <source>
        <dbReference type="EMBL" id="OMD47239.1"/>
    </source>
</evidence>
<evidence type="ECO:0000259" key="5">
    <source>
        <dbReference type="PROSITE" id="PS50075"/>
    </source>
</evidence>
<dbReference type="InterPro" id="IPR016035">
    <property type="entry name" value="Acyl_Trfase/lysoPLipase"/>
</dbReference>
<dbReference type="InterPro" id="IPR009081">
    <property type="entry name" value="PP-bd_ACP"/>
</dbReference>
<feature type="domain" description="Ketosynthase family 3 (KS3)" evidence="6">
    <location>
        <begin position="8"/>
        <end position="433"/>
    </location>
</feature>
<gene>
    <name evidence="7" type="ORF">BSK56_13730</name>
</gene>
<dbReference type="InterPro" id="IPR036736">
    <property type="entry name" value="ACP-like_sf"/>
</dbReference>